<dbReference type="EMBL" id="AP023343">
    <property type="protein sequence ID" value="BCI87762.1"/>
    <property type="molecule type" value="Genomic_DNA"/>
</dbReference>
<dbReference type="GO" id="GO:0071770">
    <property type="term" value="P:DIM/DIP cell wall layer assembly"/>
    <property type="evidence" value="ECO:0007669"/>
    <property type="project" value="TreeGrafter"/>
</dbReference>
<dbReference type="GO" id="GO:0004315">
    <property type="term" value="F:3-oxoacyl-[acyl-carrier-protein] synthase activity"/>
    <property type="evidence" value="ECO:0007669"/>
    <property type="project" value="InterPro"/>
</dbReference>
<keyword evidence="1" id="KW-0596">Phosphopantetheine</keyword>
<dbReference type="PANTHER" id="PTHR43775">
    <property type="entry name" value="FATTY ACID SYNTHASE"/>
    <property type="match status" value="1"/>
</dbReference>
<dbReference type="InterPro" id="IPR020841">
    <property type="entry name" value="PKS_Beta-ketoAc_synthase_dom"/>
</dbReference>
<dbReference type="GO" id="GO:0006633">
    <property type="term" value="P:fatty acid biosynthetic process"/>
    <property type="evidence" value="ECO:0007669"/>
    <property type="project" value="InterPro"/>
</dbReference>
<evidence type="ECO:0000256" key="2">
    <source>
        <dbReference type="ARBA" id="ARBA00022553"/>
    </source>
</evidence>
<sequence length="207" mass="21967">MDPQQRMILEVTDRAFADAGVSIRCAASERTGAFVSTSSDDYLLQSADLCRRELFDAYTGTGTARAVAAGRLGHVFGLTGPIMHVDTACSSSLVALHLACRSLHDRECTLAVVAAANLIATPQNLLLRKALDAVAPRGRSRPFADDAEGFGQGKGRWHSCCSRCQPRWLPGDGHARSSGARRSTTTAAAPDLRCPAAVRSATSCARH</sequence>
<dbReference type="InterPro" id="IPR016039">
    <property type="entry name" value="Thiolase-like"/>
</dbReference>
<evidence type="ECO:0000256" key="1">
    <source>
        <dbReference type="ARBA" id="ARBA00022450"/>
    </source>
</evidence>
<dbReference type="GO" id="GO:0005737">
    <property type="term" value="C:cytoplasm"/>
    <property type="evidence" value="ECO:0007669"/>
    <property type="project" value="TreeGrafter"/>
</dbReference>
<evidence type="ECO:0000313" key="6">
    <source>
        <dbReference type="EMBL" id="BCI87762.1"/>
    </source>
</evidence>
<reference evidence="6 7" key="1">
    <citation type="submission" date="2020-07" db="EMBL/GenBank/DDBJ databases">
        <title>Mycobacterium kansasii (former subtype) with zoonotic potential isolated from diseased indoor pet cat, Japan.</title>
        <authorList>
            <person name="Fukano H."/>
            <person name="Terazono T."/>
            <person name="Hoshino Y."/>
        </authorList>
    </citation>
    <scope>NUCLEOTIDE SEQUENCE [LARGE SCALE GENOMIC DNA]</scope>
    <source>
        <strain evidence="6 7">Kuro-I</strain>
    </source>
</reference>
<dbReference type="GO" id="GO:0004312">
    <property type="term" value="F:fatty acid synthase activity"/>
    <property type="evidence" value="ECO:0007669"/>
    <property type="project" value="TreeGrafter"/>
</dbReference>
<keyword evidence="4" id="KW-0511">Multifunctional enzyme</keyword>
<proteinExistence type="predicted"/>
<accession>A0A7G1ID03</accession>
<evidence type="ECO:0000256" key="3">
    <source>
        <dbReference type="ARBA" id="ARBA00022679"/>
    </source>
</evidence>
<dbReference type="Pfam" id="PF00109">
    <property type="entry name" value="ketoacyl-synt"/>
    <property type="match status" value="1"/>
</dbReference>
<keyword evidence="7" id="KW-1185">Reference proteome</keyword>
<dbReference type="Gene3D" id="3.40.47.10">
    <property type="match status" value="1"/>
</dbReference>
<dbReference type="Proteomes" id="UP000516380">
    <property type="component" value="Chromosome"/>
</dbReference>
<feature type="domain" description="Ketosynthase family 3 (KS3)" evidence="5">
    <location>
        <begin position="1"/>
        <end position="207"/>
    </location>
</feature>
<gene>
    <name evidence="6" type="ORF">NIIDMKKI_29680</name>
</gene>
<keyword evidence="2" id="KW-0597">Phosphoprotein</keyword>
<dbReference type="SUPFAM" id="SSF53901">
    <property type="entry name" value="Thiolase-like"/>
    <property type="match status" value="1"/>
</dbReference>
<dbReference type="PROSITE" id="PS00606">
    <property type="entry name" value="KS3_1"/>
    <property type="match status" value="1"/>
</dbReference>
<dbReference type="SMART" id="SM00825">
    <property type="entry name" value="PKS_KS"/>
    <property type="match status" value="1"/>
</dbReference>
<evidence type="ECO:0000256" key="4">
    <source>
        <dbReference type="ARBA" id="ARBA00023268"/>
    </source>
</evidence>
<dbReference type="GO" id="GO:0005886">
    <property type="term" value="C:plasma membrane"/>
    <property type="evidence" value="ECO:0007669"/>
    <property type="project" value="TreeGrafter"/>
</dbReference>
<keyword evidence="3" id="KW-0808">Transferase</keyword>
<dbReference type="InterPro" id="IPR050091">
    <property type="entry name" value="PKS_NRPS_Biosynth_Enz"/>
</dbReference>
<evidence type="ECO:0000259" key="5">
    <source>
        <dbReference type="PROSITE" id="PS52004"/>
    </source>
</evidence>
<dbReference type="InterPro" id="IPR018201">
    <property type="entry name" value="Ketoacyl_synth_AS"/>
</dbReference>
<dbReference type="PANTHER" id="PTHR43775:SF37">
    <property type="entry name" value="SI:DKEY-61P9.11"/>
    <property type="match status" value="1"/>
</dbReference>
<name>A0A7G1ID03_MYCKA</name>
<dbReference type="CDD" id="cd00833">
    <property type="entry name" value="PKS"/>
    <property type="match status" value="1"/>
</dbReference>
<protein>
    <recommendedName>
        <fullName evidence="5">Ketosynthase family 3 (KS3) domain-containing protein</fullName>
    </recommendedName>
</protein>
<evidence type="ECO:0000313" key="7">
    <source>
        <dbReference type="Proteomes" id="UP000516380"/>
    </source>
</evidence>
<dbReference type="InterPro" id="IPR014030">
    <property type="entry name" value="Ketoacyl_synth_N"/>
</dbReference>
<dbReference type="AlphaFoldDB" id="A0A7G1ID03"/>
<organism evidence="6 7">
    <name type="scientific">Mycobacterium kansasii</name>
    <dbReference type="NCBI Taxonomy" id="1768"/>
    <lineage>
        <taxon>Bacteria</taxon>
        <taxon>Bacillati</taxon>
        <taxon>Actinomycetota</taxon>
        <taxon>Actinomycetes</taxon>
        <taxon>Mycobacteriales</taxon>
        <taxon>Mycobacteriaceae</taxon>
        <taxon>Mycobacterium</taxon>
    </lineage>
</organism>
<dbReference type="PROSITE" id="PS52004">
    <property type="entry name" value="KS3_2"/>
    <property type="match status" value="1"/>
</dbReference>